<accession>A0AAV7U3G9</accession>
<name>A0AAV7U3G9_PLEWA</name>
<evidence type="ECO:0000313" key="3">
    <source>
        <dbReference type="Proteomes" id="UP001066276"/>
    </source>
</evidence>
<sequence>MATTRGLPVNGQADDPTSSAPDTTMDRILQEIMAVTRRLEGMDPNISTLMAETKSIQMNIAGFQNRVMDLQHRISVAEDHLNTLTERDQELLFLQSKVIDLEDRSRRDNIRFFGF</sequence>
<organism evidence="2 3">
    <name type="scientific">Pleurodeles waltl</name>
    <name type="common">Iberian ribbed newt</name>
    <dbReference type="NCBI Taxonomy" id="8319"/>
    <lineage>
        <taxon>Eukaryota</taxon>
        <taxon>Metazoa</taxon>
        <taxon>Chordata</taxon>
        <taxon>Craniata</taxon>
        <taxon>Vertebrata</taxon>
        <taxon>Euteleostomi</taxon>
        <taxon>Amphibia</taxon>
        <taxon>Batrachia</taxon>
        <taxon>Caudata</taxon>
        <taxon>Salamandroidea</taxon>
        <taxon>Salamandridae</taxon>
        <taxon>Pleurodelinae</taxon>
        <taxon>Pleurodeles</taxon>
    </lineage>
</organism>
<protein>
    <submittedName>
        <fullName evidence="2">Uncharacterized protein</fullName>
    </submittedName>
</protein>
<comment type="caution">
    <text evidence="2">The sequence shown here is derived from an EMBL/GenBank/DDBJ whole genome shotgun (WGS) entry which is preliminary data.</text>
</comment>
<proteinExistence type="predicted"/>
<keyword evidence="3" id="KW-1185">Reference proteome</keyword>
<dbReference type="AlphaFoldDB" id="A0AAV7U3G9"/>
<feature type="region of interest" description="Disordered" evidence="1">
    <location>
        <begin position="1"/>
        <end position="26"/>
    </location>
</feature>
<reference evidence="2" key="1">
    <citation type="journal article" date="2022" name="bioRxiv">
        <title>Sequencing and chromosome-scale assembly of the giantPleurodeles waltlgenome.</title>
        <authorList>
            <person name="Brown T."/>
            <person name="Elewa A."/>
            <person name="Iarovenko S."/>
            <person name="Subramanian E."/>
            <person name="Araus A.J."/>
            <person name="Petzold A."/>
            <person name="Susuki M."/>
            <person name="Suzuki K.-i.T."/>
            <person name="Hayashi T."/>
            <person name="Toyoda A."/>
            <person name="Oliveira C."/>
            <person name="Osipova E."/>
            <person name="Leigh N.D."/>
            <person name="Simon A."/>
            <person name="Yun M.H."/>
        </authorList>
    </citation>
    <scope>NUCLEOTIDE SEQUENCE</scope>
    <source>
        <strain evidence="2">20211129_DDA</strain>
        <tissue evidence="2">Liver</tissue>
    </source>
</reference>
<dbReference type="Proteomes" id="UP001066276">
    <property type="component" value="Chromosome 3_2"/>
</dbReference>
<dbReference type="EMBL" id="JANPWB010000006">
    <property type="protein sequence ID" value="KAJ1182192.1"/>
    <property type="molecule type" value="Genomic_DNA"/>
</dbReference>
<evidence type="ECO:0000256" key="1">
    <source>
        <dbReference type="SAM" id="MobiDB-lite"/>
    </source>
</evidence>
<gene>
    <name evidence="2" type="ORF">NDU88_007386</name>
</gene>
<evidence type="ECO:0000313" key="2">
    <source>
        <dbReference type="EMBL" id="KAJ1182192.1"/>
    </source>
</evidence>